<accession>A0A9D9I003</accession>
<evidence type="ECO:0000313" key="5">
    <source>
        <dbReference type="Proteomes" id="UP000823618"/>
    </source>
</evidence>
<dbReference type="FunFam" id="1.10.150.240:FF:000048">
    <property type="entry name" value="Haloacid dehalogenase-like hydrolase family protein"/>
    <property type="match status" value="1"/>
</dbReference>
<dbReference type="InterPro" id="IPR041492">
    <property type="entry name" value="HAD_2"/>
</dbReference>
<dbReference type="PANTHER" id="PTHR18901:SF38">
    <property type="entry name" value="PSEUDOURIDINE-5'-PHOSPHATASE"/>
    <property type="match status" value="1"/>
</dbReference>
<dbReference type="SFLD" id="SFLDG01135">
    <property type="entry name" value="C1.5.6:_HAD__Beta-PGM__Phospha"/>
    <property type="match status" value="1"/>
</dbReference>
<dbReference type="Gene3D" id="3.40.50.1000">
    <property type="entry name" value="HAD superfamily/HAD-like"/>
    <property type="match status" value="1"/>
</dbReference>
<dbReference type="InterPro" id="IPR023214">
    <property type="entry name" value="HAD_sf"/>
</dbReference>
<keyword evidence="3" id="KW-0378">Hydrolase</keyword>
<evidence type="ECO:0000313" key="4">
    <source>
        <dbReference type="EMBL" id="MBO8463358.1"/>
    </source>
</evidence>
<dbReference type="InterPro" id="IPR006439">
    <property type="entry name" value="HAD-SF_hydro_IA"/>
</dbReference>
<dbReference type="SUPFAM" id="SSF56784">
    <property type="entry name" value="HAD-like"/>
    <property type="match status" value="1"/>
</dbReference>
<sequence length="222" mass="25377">MLESVKGIIFDLDGTLVDSMWVWREIDEEFLEPYGVKVPDNLQKEIEGMSFTETAQYFKKTFSLPMSVEELKTLWNRMAYEKYSLEVPLKDGVLDFLRYMKEEGLKVGIATSNSKELLMAVLESLGIQEYFHVIKTGCEVGKGKPFPDIYLKVAQELQVKPEDCLVFEDLPAGILAGKAAGMKVCAIKDDFSNHMIAEKKQLADYYIESYHDILTNNYEVLK</sequence>
<evidence type="ECO:0000256" key="1">
    <source>
        <dbReference type="ARBA" id="ARBA00006171"/>
    </source>
</evidence>
<protein>
    <submittedName>
        <fullName evidence="4">HAD family phosphatase</fullName>
    </submittedName>
</protein>
<gene>
    <name evidence="4" type="ORF">IAC13_05435</name>
</gene>
<comment type="similarity">
    <text evidence="1">Belongs to the HAD-like hydrolase superfamily. CbbY/CbbZ/Gph/YieH family.</text>
</comment>
<proteinExistence type="inferred from homology"/>
<dbReference type="InterPro" id="IPR023198">
    <property type="entry name" value="PGP-like_dom2"/>
</dbReference>
<dbReference type="Proteomes" id="UP000823618">
    <property type="component" value="Unassembled WGS sequence"/>
</dbReference>
<reference evidence="4" key="1">
    <citation type="submission" date="2020-10" db="EMBL/GenBank/DDBJ databases">
        <authorList>
            <person name="Gilroy R."/>
        </authorList>
    </citation>
    <scope>NUCLEOTIDE SEQUENCE</scope>
    <source>
        <strain evidence="4">E3-2379</strain>
    </source>
</reference>
<evidence type="ECO:0000256" key="3">
    <source>
        <dbReference type="ARBA" id="ARBA00022801"/>
    </source>
</evidence>
<dbReference type="FunFam" id="3.40.50.1000:FF:000036">
    <property type="entry name" value="HAD family hydrolase"/>
    <property type="match status" value="1"/>
</dbReference>
<organism evidence="4 5">
    <name type="scientific">Candidatus Scybalomonas excrementavium</name>
    <dbReference type="NCBI Taxonomy" id="2840943"/>
    <lineage>
        <taxon>Bacteria</taxon>
        <taxon>Bacillati</taxon>
        <taxon>Bacillota</taxon>
        <taxon>Clostridia</taxon>
        <taxon>Lachnospirales</taxon>
        <taxon>Lachnospiraceae</taxon>
        <taxon>Lachnospiraceae incertae sedis</taxon>
        <taxon>Candidatus Scybalomonas</taxon>
    </lineage>
</organism>
<dbReference type="SFLD" id="SFLDG01129">
    <property type="entry name" value="C1.5:_HAD__Beta-PGM__Phosphata"/>
    <property type="match status" value="1"/>
</dbReference>
<dbReference type="AlphaFoldDB" id="A0A9D9I003"/>
<dbReference type="SFLD" id="SFLDS00003">
    <property type="entry name" value="Haloacid_Dehalogenase"/>
    <property type="match status" value="1"/>
</dbReference>
<dbReference type="Gene3D" id="1.10.150.240">
    <property type="entry name" value="Putative phosphatase, domain 2"/>
    <property type="match status" value="1"/>
</dbReference>
<evidence type="ECO:0000256" key="2">
    <source>
        <dbReference type="ARBA" id="ARBA00022723"/>
    </source>
</evidence>
<reference evidence="4" key="2">
    <citation type="journal article" date="2021" name="PeerJ">
        <title>Extensive microbial diversity within the chicken gut microbiome revealed by metagenomics and culture.</title>
        <authorList>
            <person name="Gilroy R."/>
            <person name="Ravi A."/>
            <person name="Getino M."/>
            <person name="Pursley I."/>
            <person name="Horton D.L."/>
            <person name="Alikhan N.F."/>
            <person name="Baker D."/>
            <person name="Gharbi K."/>
            <person name="Hall N."/>
            <person name="Watson M."/>
            <person name="Adriaenssens E.M."/>
            <person name="Foster-Nyarko E."/>
            <person name="Jarju S."/>
            <person name="Secka A."/>
            <person name="Antonio M."/>
            <person name="Oren A."/>
            <person name="Chaudhuri R.R."/>
            <person name="La Ragione R."/>
            <person name="Hildebrand F."/>
            <person name="Pallen M.J."/>
        </authorList>
    </citation>
    <scope>NUCLEOTIDE SEQUENCE</scope>
    <source>
        <strain evidence="4">E3-2379</strain>
    </source>
</reference>
<dbReference type="InterPro" id="IPR036412">
    <property type="entry name" value="HAD-like_sf"/>
</dbReference>
<dbReference type="PANTHER" id="PTHR18901">
    <property type="entry name" value="2-DEOXYGLUCOSE-6-PHOSPHATE PHOSPHATASE 2"/>
    <property type="match status" value="1"/>
</dbReference>
<comment type="caution">
    <text evidence="4">The sequence shown here is derived from an EMBL/GenBank/DDBJ whole genome shotgun (WGS) entry which is preliminary data.</text>
</comment>
<dbReference type="CDD" id="cd07505">
    <property type="entry name" value="HAD_BPGM-like"/>
    <property type="match status" value="1"/>
</dbReference>
<name>A0A9D9I003_9FIRM</name>
<dbReference type="EMBL" id="JADIML010000148">
    <property type="protein sequence ID" value="MBO8463358.1"/>
    <property type="molecule type" value="Genomic_DNA"/>
</dbReference>
<dbReference type="PRINTS" id="PR00413">
    <property type="entry name" value="HADHALOGNASE"/>
</dbReference>
<dbReference type="GO" id="GO:0046872">
    <property type="term" value="F:metal ion binding"/>
    <property type="evidence" value="ECO:0007669"/>
    <property type="project" value="UniProtKB-KW"/>
</dbReference>
<keyword evidence="2" id="KW-0479">Metal-binding</keyword>
<dbReference type="NCBIfam" id="TIGR01549">
    <property type="entry name" value="HAD-SF-IA-v1"/>
    <property type="match status" value="1"/>
</dbReference>
<dbReference type="GO" id="GO:0016791">
    <property type="term" value="F:phosphatase activity"/>
    <property type="evidence" value="ECO:0007669"/>
    <property type="project" value="TreeGrafter"/>
</dbReference>
<dbReference type="NCBIfam" id="TIGR01509">
    <property type="entry name" value="HAD-SF-IA-v3"/>
    <property type="match status" value="1"/>
</dbReference>
<dbReference type="Pfam" id="PF13419">
    <property type="entry name" value="HAD_2"/>
    <property type="match status" value="1"/>
</dbReference>